<reference evidence="3" key="1">
    <citation type="submission" date="2021-03" db="EMBL/GenBank/DDBJ databases">
        <authorList>
            <person name="Tagirdzhanova G."/>
        </authorList>
    </citation>
    <scope>NUCLEOTIDE SEQUENCE</scope>
</reference>
<feature type="region of interest" description="Disordered" evidence="1">
    <location>
        <begin position="152"/>
        <end position="192"/>
    </location>
</feature>
<dbReference type="Pfam" id="PF00035">
    <property type="entry name" value="dsrm"/>
    <property type="match status" value="1"/>
</dbReference>
<evidence type="ECO:0000313" key="4">
    <source>
        <dbReference type="Proteomes" id="UP000664534"/>
    </source>
</evidence>
<sequence>MSTDSQKPESRQVPTKAKGCEFDSLLGRNAFKYFLTDIVCDICKNGTTVNFIDTFDALYESFDYEKCYKHLLSTGGVCGLIPTAQMHQSNYRPMLFTYLGSIRRQERGRGLKELLVTLANYVMDDPEQREPKFIVDHSIRRCQADELADSWTNTTSSPTFDRPVAASSSTPASTTTSPATASPAVTSTPLPVSLSKTRDHINDAEDIATYTTLLKELGDEDSELVTYKEERLRFEPPLWKCTVNFGEVQGVGEGPKKRTAKHKASKAAWLQLG</sequence>
<keyword evidence="4" id="KW-1185">Reference proteome</keyword>
<protein>
    <recommendedName>
        <fullName evidence="2">DRBM domain-containing protein</fullName>
    </recommendedName>
</protein>
<feature type="compositionally biased region" description="Low complexity" evidence="1">
    <location>
        <begin position="163"/>
        <end position="189"/>
    </location>
</feature>
<evidence type="ECO:0000256" key="1">
    <source>
        <dbReference type="SAM" id="MobiDB-lite"/>
    </source>
</evidence>
<comment type="caution">
    <text evidence="3">The sequence shown here is derived from an EMBL/GenBank/DDBJ whole genome shotgun (WGS) entry which is preliminary data.</text>
</comment>
<name>A0A8H3PJA3_9LECA</name>
<evidence type="ECO:0000313" key="3">
    <source>
        <dbReference type="EMBL" id="CAF9942258.1"/>
    </source>
</evidence>
<dbReference type="EMBL" id="CAJPDT010000175">
    <property type="protein sequence ID" value="CAF9942258.1"/>
    <property type="molecule type" value="Genomic_DNA"/>
</dbReference>
<evidence type="ECO:0000259" key="2">
    <source>
        <dbReference type="SMART" id="SM00358"/>
    </source>
</evidence>
<dbReference type="OrthoDB" id="4336258at2759"/>
<dbReference type="AlphaFoldDB" id="A0A8H3PJA3"/>
<accession>A0A8H3PJA3</accession>
<dbReference type="Proteomes" id="UP000664534">
    <property type="component" value="Unassembled WGS sequence"/>
</dbReference>
<dbReference type="InterPro" id="IPR014720">
    <property type="entry name" value="dsRBD_dom"/>
</dbReference>
<proteinExistence type="predicted"/>
<dbReference type="SMART" id="SM00358">
    <property type="entry name" value="DSRM"/>
    <property type="match status" value="1"/>
</dbReference>
<feature type="domain" description="DRBM" evidence="2">
    <location>
        <begin position="210"/>
        <end position="273"/>
    </location>
</feature>
<gene>
    <name evidence="3" type="ORF">IMSHALPRED_003438</name>
</gene>
<dbReference type="SUPFAM" id="SSF54768">
    <property type="entry name" value="dsRNA-binding domain-like"/>
    <property type="match status" value="1"/>
</dbReference>
<organism evidence="3 4">
    <name type="scientific">Imshaugia aleurites</name>
    <dbReference type="NCBI Taxonomy" id="172621"/>
    <lineage>
        <taxon>Eukaryota</taxon>
        <taxon>Fungi</taxon>
        <taxon>Dikarya</taxon>
        <taxon>Ascomycota</taxon>
        <taxon>Pezizomycotina</taxon>
        <taxon>Lecanoromycetes</taxon>
        <taxon>OSLEUM clade</taxon>
        <taxon>Lecanoromycetidae</taxon>
        <taxon>Lecanorales</taxon>
        <taxon>Lecanorineae</taxon>
        <taxon>Parmeliaceae</taxon>
        <taxon>Imshaugia</taxon>
    </lineage>
</organism>
<dbReference type="CDD" id="cd00048">
    <property type="entry name" value="DSRM_SF"/>
    <property type="match status" value="1"/>
</dbReference>
<dbReference type="Gene3D" id="3.30.160.20">
    <property type="match status" value="1"/>
</dbReference>